<dbReference type="KEGG" id="sclf:BB341_30390"/>
<dbReference type="GO" id="GO:0016874">
    <property type="term" value="F:ligase activity"/>
    <property type="evidence" value="ECO:0007669"/>
    <property type="project" value="UniProtKB-KW"/>
</dbReference>
<dbReference type="GO" id="GO:0006633">
    <property type="term" value="P:fatty acid biosynthetic process"/>
    <property type="evidence" value="ECO:0007669"/>
    <property type="project" value="TreeGrafter"/>
</dbReference>
<feature type="domain" description="AMP-dependent synthetase/ligase" evidence="3">
    <location>
        <begin position="18"/>
        <end position="419"/>
    </location>
</feature>
<dbReference type="GO" id="GO:0005886">
    <property type="term" value="C:plasma membrane"/>
    <property type="evidence" value="ECO:0007669"/>
    <property type="project" value="TreeGrafter"/>
</dbReference>
<organism evidence="4 5">
    <name type="scientific">Streptomyces clavuligerus</name>
    <dbReference type="NCBI Taxonomy" id="1901"/>
    <lineage>
        <taxon>Bacteria</taxon>
        <taxon>Bacillati</taxon>
        <taxon>Actinomycetota</taxon>
        <taxon>Actinomycetes</taxon>
        <taxon>Kitasatosporales</taxon>
        <taxon>Streptomycetaceae</taxon>
        <taxon>Streptomyces</taxon>
    </lineage>
</organism>
<reference evidence="4 5" key="1">
    <citation type="journal article" date="2010" name="Genome Biol. Evol.">
        <title>The sequence of a 1.8-mb bacterial linear plasmid reveals a rich evolutionary reservoir of secondary metabolic pathways.</title>
        <authorList>
            <person name="Medema M.H."/>
            <person name="Trefzer A."/>
            <person name="Kovalchuk A."/>
            <person name="van den Berg M."/>
            <person name="Mueller U."/>
            <person name="Heijne W."/>
            <person name="Wu L."/>
            <person name="Alam M.T."/>
            <person name="Ronning C.M."/>
            <person name="Nierman W.C."/>
            <person name="Bovenberg R.A.L."/>
            <person name="Breitling R."/>
            <person name="Takano E."/>
        </authorList>
    </citation>
    <scope>NUCLEOTIDE SEQUENCE [LARGE SCALE GENOMIC DNA]</scope>
    <source>
        <strain evidence="5">ATCC 27064 / DSM 738 / JCM 4710 / NBRC 13307 / NCIMB 12785 / NRRL 3585 / VKM Ac-602</strain>
        <plasmid evidence="4">pSCL4</plasmid>
    </source>
</reference>
<dbReference type="GeneID" id="93734338"/>
<evidence type="ECO:0000256" key="2">
    <source>
        <dbReference type="SAM" id="MobiDB-lite"/>
    </source>
</evidence>
<dbReference type="Pfam" id="PF00501">
    <property type="entry name" value="AMP-binding"/>
    <property type="match status" value="1"/>
</dbReference>
<evidence type="ECO:0000259" key="3">
    <source>
        <dbReference type="Pfam" id="PF00501"/>
    </source>
</evidence>
<keyword evidence="5" id="KW-1185">Reference proteome</keyword>
<keyword evidence="4" id="KW-0614">Plasmid</keyword>
<dbReference type="GO" id="GO:0070566">
    <property type="term" value="F:adenylyltransferase activity"/>
    <property type="evidence" value="ECO:0007669"/>
    <property type="project" value="TreeGrafter"/>
</dbReference>
<name>D5SLF7_STRCL</name>
<keyword evidence="4" id="KW-0436">Ligase</keyword>
<dbReference type="Gene3D" id="3.40.50.12780">
    <property type="entry name" value="N-terminal domain of ligase-like"/>
    <property type="match status" value="1"/>
</dbReference>
<accession>D5SLF7</accession>
<dbReference type="OrthoDB" id="3671040at2"/>
<dbReference type="AlphaFoldDB" id="D5SLF7"/>
<dbReference type="RefSeq" id="WP_003963584.1">
    <property type="nucleotide sequence ID" value="NZ_CM000914.1"/>
</dbReference>
<dbReference type="InterPro" id="IPR042099">
    <property type="entry name" value="ANL_N_sf"/>
</dbReference>
<dbReference type="InterPro" id="IPR045851">
    <property type="entry name" value="AMP-bd_C_sf"/>
</dbReference>
<dbReference type="Proteomes" id="UP000002357">
    <property type="component" value="Plasmid pSCL4"/>
</dbReference>
<dbReference type="SUPFAM" id="SSF56801">
    <property type="entry name" value="Acetyl-CoA synthetase-like"/>
    <property type="match status" value="1"/>
</dbReference>
<evidence type="ECO:0000256" key="1">
    <source>
        <dbReference type="ARBA" id="ARBA00006432"/>
    </source>
</evidence>
<dbReference type="Gene3D" id="3.30.300.30">
    <property type="match status" value="1"/>
</dbReference>
<evidence type="ECO:0000313" key="4">
    <source>
        <dbReference type="EMBL" id="EFG04750.2"/>
    </source>
</evidence>
<comment type="similarity">
    <text evidence="1">Belongs to the ATP-dependent AMP-binding enzyme family.</text>
</comment>
<dbReference type="PANTHER" id="PTHR22754:SF32">
    <property type="entry name" value="DISCO-INTERACTING PROTEIN 2"/>
    <property type="match status" value="1"/>
</dbReference>
<sequence>MPDHHLFLHGDTLPEALAHVVQETPDTPTLFPQQHRELTARDLAVAAERHARGLIAAGVRPGDTVGVLGAAVHEVLPCVFGTVLAGASVSVLPPPDGPRTAERLARRLAAIATTARMRHLVTGGEENGAAAAIHALLPSLRVLPLPLSPPLDGGGDGPAGPGRRPLPAPRPDDTAVVQFTSGSTTRPRGVVLSHRAVLAGLRAILVSARYTREDTVVQWAPFHHDMGLFGCLAQLLNGGTSHVFDPRFLIRHPGELLRHFARCRGTVLTGPNFSYDLLIRAARPELVRELDLSSWRLAFNGAEPVSAATCDAFHRVLEPAGVGPAVMFPVYGLAEATLAVTFPEPGTRPRVVTVDREELGAGRVVLVPEDHQRAKPLVAVGTPVEGAATEIRDEYGLRLGSGLLGELHISGPMVTSGYLGESEPLLRNGWLPTGDLAFHLDGQYFIAGRRKELAVVHGRNYFPEDAESAARAVPGVHRGHCVAVPGTDPGGGEHISVIAETRLTGPPAGALAEALRESVVTALGMPHVRVHLVPPQWLTRTTSGKWQRLAAARRLRGEKGAA</sequence>
<dbReference type="eggNOG" id="COG0318">
    <property type="taxonomic scope" value="Bacteria"/>
</dbReference>
<feature type="region of interest" description="Disordered" evidence="2">
    <location>
        <begin position="147"/>
        <end position="174"/>
    </location>
</feature>
<dbReference type="InterPro" id="IPR000873">
    <property type="entry name" value="AMP-dep_synth/lig_dom"/>
</dbReference>
<dbReference type="PANTHER" id="PTHR22754">
    <property type="entry name" value="DISCO-INTERACTING PROTEIN 2 DIP2 -RELATED"/>
    <property type="match status" value="1"/>
</dbReference>
<geneLocation type="plasmid" evidence="4 5">
    <name>pSCL4</name>
</geneLocation>
<protein>
    <submittedName>
        <fullName evidence="4">AMP-dependent synthetase and ligase</fullName>
    </submittedName>
</protein>
<dbReference type="EMBL" id="CM000914">
    <property type="protein sequence ID" value="EFG04750.2"/>
    <property type="molecule type" value="Genomic_DNA"/>
</dbReference>
<evidence type="ECO:0000313" key="5">
    <source>
        <dbReference type="Proteomes" id="UP000002357"/>
    </source>
</evidence>
<gene>
    <name evidence="4" type="ORF">SCLAV_p1264</name>
</gene>
<proteinExistence type="inferred from homology"/>